<dbReference type="Proteomes" id="UP000618795">
    <property type="component" value="Unassembled WGS sequence"/>
</dbReference>
<evidence type="ECO:0000313" key="5">
    <source>
        <dbReference type="EMBL" id="GGV22268.1"/>
    </source>
</evidence>
<feature type="DNA-binding region" description="H-T-H motif" evidence="2">
    <location>
        <begin position="52"/>
        <end position="71"/>
    </location>
</feature>
<evidence type="ECO:0000256" key="2">
    <source>
        <dbReference type="PROSITE-ProRule" id="PRU00335"/>
    </source>
</evidence>
<dbReference type="Pfam" id="PF00440">
    <property type="entry name" value="TetR_N"/>
    <property type="match status" value="1"/>
</dbReference>
<keyword evidence="1 2" id="KW-0238">DNA-binding</keyword>
<proteinExistence type="predicted"/>
<dbReference type="EMBL" id="BMTD01000024">
    <property type="protein sequence ID" value="GGV22268.1"/>
    <property type="molecule type" value="Genomic_DNA"/>
</dbReference>
<name>A0A918MFD3_9ACTN</name>
<dbReference type="PROSITE" id="PS50977">
    <property type="entry name" value="HTH_TETR_2"/>
    <property type="match status" value="1"/>
</dbReference>
<feature type="domain" description="HTH tetR-type" evidence="4">
    <location>
        <begin position="29"/>
        <end position="89"/>
    </location>
</feature>
<dbReference type="GO" id="GO:0003677">
    <property type="term" value="F:DNA binding"/>
    <property type="evidence" value="ECO:0007669"/>
    <property type="project" value="UniProtKB-UniRule"/>
</dbReference>
<dbReference type="SUPFAM" id="SSF46689">
    <property type="entry name" value="Homeodomain-like"/>
    <property type="match status" value="1"/>
</dbReference>
<dbReference type="Gene3D" id="1.10.357.10">
    <property type="entry name" value="Tetracycline Repressor, domain 2"/>
    <property type="match status" value="1"/>
</dbReference>
<dbReference type="PANTHER" id="PTHR43479">
    <property type="entry name" value="ACREF/ENVCD OPERON REPRESSOR-RELATED"/>
    <property type="match status" value="1"/>
</dbReference>
<dbReference type="InterPro" id="IPR049513">
    <property type="entry name" value="TetR_C_40"/>
</dbReference>
<dbReference type="PRINTS" id="PR00455">
    <property type="entry name" value="HTHTETR"/>
</dbReference>
<evidence type="ECO:0000259" key="4">
    <source>
        <dbReference type="PROSITE" id="PS50977"/>
    </source>
</evidence>
<dbReference type="InterPro" id="IPR009057">
    <property type="entry name" value="Homeodomain-like_sf"/>
</dbReference>
<gene>
    <name evidence="5" type="ORF">GCM10010260_73160</name>
</gene>
<dbReference type="Pfam" id="PF21306">
    <property type="entry name" value="TetR_C_40"/>
    <property type="match status" value="1"/>
</dbReference>
<organism evidence="5 6">
    <name type="scientific">Streptomyces filipinensis</name>
    <dbReference type="NCBI Taxonomy" id="66887"/>
    <lineage>
        <taxon>Bacteria</taxon>
        <taxon>Bacillati</taxon>
        <taxon>Actinomycetota</taxon>
        <taxon>Actinomycetes</taxon>
        <taxon>Kitasatosporales</taxon>
        <taxon>Streptomycetaceae</taxon>
        <taxon>Streptomyces</taxon>
    </lineage>
</organism>
<evidence type="ECO:0000313" key="6">
    <source>
        <dbReference type="Proteomes" id="UP000618795"/>
    </source>
</evidence>
<feature type="region of interest" description="Disordered" evidence="3">
    <location>
        <begin position="1"/>
        <end position="26"/>
    </location>
</feature>
<dbReference type="RefSeq" id="WP_191877768.1">
    <property type="nucleotide sequence ID" value="NZ_BMTD01000024.1"/>
</dbReference>
<reference evidence="5" key="1">
    <citation type="journal article" date="2014" name="Int. J. Syst. Evol. Microbiol.">
        <title>Complete genome sequence of Corynebacterium casei LMG S-19264T (=DSM 44701T), isolated from a smear-ripened cheese.</title>
        <authorList>
            <consortium name="US DOE Joint Genome Institute (JGI-PGF)"/>
            <person name="Walter F."/>
            <person name="Albersmeier A."/>
            <person name="Kalinowski J."/>
            <person name="Ruckert C."/>
        </authorList>
    </citation>
    <scope>NUCLEOTIDE SEQUENCE</scope>
    <source>
        <strain evidence="5">JCM 4369</strain>
    </source>
</reference>
<dbReference type="InterPro" id="IPR001647">
    <property type="entry name" value="HTH_TetR"/>
</dbReference>
<dbReference type="AlphaFoldDB" id="A0A918MFD3"/>
<reference evidence="5" key="2">
    <citation type="submission" date="2020-09" db="EMBL/GenBank/DDBJ databases">
        <authorList>
            <person name="Sun Q."/>
            <person name="Ohkuma M."/>
        </authorList>
    </citation>
    <scope>NUCLEOTIDE SEQUENCE</scope>
    <source>
        <strain evidence="5">JCM 4369</strain>
    </source>
</reference>
<comment type="caution">
    <text evidence="5">The sequence shown here is derived from an EMBL/GenBank/DDBJ whole genome shotgun (WGS) entry which is preliminary data.</text>
</comment>
<dbReference type="InterPro" id="IPR050624">
    <property type="entry name" value="HTH-type_Tx_Regulator"/>
</dbReference>
<sequence>MTTDGQGGTARRTPSNAPGVPNRLDRRKARTRAALVAAAQRFLAEQGRVDVSIQEITDAADVGFGSFYNHFTSKDELFDAAVALTLDEHGALLDSFVGDLEDPAEVFAASVRLTGRLRRTHPQMARILVRTGLSYLTSEGGLAPQAMRDLQTAADSGRLDIDDPHTAVAMVGGALLGVLHLLETRPDLDAERVTDQLAARLLCMFGMPRAEAQEIATRPLPAPPKTGP</sequence>
<accession>A0A918MFD3</accession>
<protein>
    <submittedName>
        <fullName evidence="5">TetR-family transcriptional regulator</fullName>
    </submittedName>
</protein>
<keyword evidence="6" id="KW-1185">Reference proteome</keyword>
<evidence type="ECO:0000256" key="1">
    <source>
        <dbReference type="ARBA" id="ARBA00023125"/>
    </source>
</evidence>
<dbReference type="PANTHER" id="PTHR43479:SF11">
    <property type="entry name" value="ACREF_ENVCD OPERON REPRESSOR-RELATED"/>
    <property type="match status" value="1"/>
</dbReference>
<evidence type="ECO:0000256" key="3">
    <source>
        <dbReference type="SAM" id="MobiDB-lite"/>
    </source>
</evidence>